<evidence type="ECO:0000256" key="1">
    <source>
        <dbReference type="ARBA" id="ARBA00005187"/>
    </source>
</evidence>
<keyword evidence="6 9" id="KW-0061">Asparagine biosynthesis</keyword>
<dbReference type="RefSeq" id="WP_057772361.1">
    <property type="nucleotide sequence ID" value="NZ_CP042593.1"/>
</dbReference>
<dbReference type="InterPro" id="IPR029055">
    <property type="entry name" value="Ntn_hydrolases_N"/>
</dbReference>
<dbReference type="PANTHER" id="PTHR43284">
    <property type="entry name" value="ASPARAGINE SYNTHETASE (GLUTAMINE-HYDROLYZING)"/>
    <property type="match status" value="1"/>
</dbReference>
<dbReference type="GO" id="GO:0005524">
    <property type="term" value="F:ATP binding"/>
    <property type="evidence" value="ECO:0007669"/>
    <property type="project" value="UniProtKB-KW"/>
</dbReference>
<feature type="active site" description="For GATase activity" evidence="9">
    <location>
        <position position="2"/>
    </location>
</feature>
<keyword evidence="4 10" id="KW-0547">Nucleotide-binding</keyword>
<comment type="similarity">
    <text evidence="2">Belongs to the asparagine synthetase family.</text>
</comment>
<feature type="binding site" evidence="10">
    <location>
        <position position="286"/>
    </location>
    <ligand>
        <name>ATP</name>
        <dbReference type="ChEBI" id="CHEBI:30616"/>
    </ligand>
</feature>
<evidence type="ECO:0000313" key="14">
    <source>
        <dbReference type="Proteomes" id="UP000321555"/>
    </source>
</evidence>
<evidence type="ECO:0000313" key="13">
    <source>
        <dbReference type="EMBL" id="QED49042.1"/>
    </source>
</evidence>
<dbReference type="GO" id="GO:0006529">
    <property type="term" value="P:asparagine biosynthetic process"/>
    <property type="evidence" value="ECO:0007669"/>
    <property type="project" value="UniProtKB-KW"/>
</dbReference>
<evidence type="ECO:0000256" key="10">
    <source>
        <dbReference type="PIRSR" id="PIRSR001589-2"/>
    </source>
</evidence>
<keyword evidence="9" id="KW-0028">Amino-acid biosynthesis</keyword>
<dbReference type="InterPro" id="IPR006426">
    <property type="entry name" value="Asn_synth_AEB"/>
</dbReference>
<dbReference type="PROSITE" id="PS51278">
    <property type="entry name" value="GATASE_TYPE_2"/>
    <property type="match status" value="1"/>
</dbReference>
<dbReference type="SUPFAM" id="SSF56235">
    <property type="entry name" value="N-terminal nucleophile aminohydrolases (Ntn hydrolases)"/>
    <property type="match status" value="1"/>
</dbReference>
<comment type="pathway">
    <text evidence="1">Amino-acid biosynthesis; L-asparagine biosynthesis; L-asparagine from L-aspartate (L-Gln route): step 1/1.</text>
</comment>
<dbReference type="PIRSF" id="PIRSF001589">
    <property type="entry name" value="Asn_synthetase_glu-h"/>
    <property type="match status" value="1"/>
</dbReference>
<dbReference type="InterPro" id="IPR051786">
    <property type="entry name" value="ASN_synthetase/amidase"/>
</dbReference>
<dbReference type="EMBL" id="CP042593">
    <property type="protein sequence ID" value="QED49042.1"/>
    <property type="molecule type" value="Genomic_DNA"/>
</dbReference>
<dbReference type="EC" id="6.3.5.4" evidence="3"/>
<dbReference type="NCBIfam" id="TIGR01536">
    <property type="entry name" value="asn_synth_AEB"/>
    <property type="match status" value="1"/>
</dbReference>
<dbReference type="AlphaFoldDB" id="A0A5B8Z787"/>
<dbReference type="Proteomes" id="UP000321555">
    <property type="component" value="Chromosome"/>
</dbReference>
<evidence type="ECO:0000256" key="8">
    <source>
        <dbReference type="ARBA" id="ARBA00048741"/>
    </source>
</evidence>
<gene>
    <name evidence="13" type="primary">asnB</name>
    <name evidence="13" type="ORF">FSZ17_18180</name>
</gene>
<dbReference type="CDD" id="cd00712">
    <property type="entry name" value="AsnB"/>
    <property type="match status" value="1"/>
</dbReference>
<dbReference type="PANTHER" id="PTHR43284:SF1">
    <property type="entry name" value="ASPARAGINE SYNTHETASE"/>
    <property type="match status" value="1"/>
</dbReference>
<dbReference type="InterPro" id="IPR033738">
    <property type="entry name" value="AsnB_N"/>
</dbReference>
<keyword evidence="14" id="KW-1185">Reference proteome</keyword>
<evidence type="ECO:0000256" key="4">
    <source>
        <dbReference type="ARBA" id="ARBA00022741"/>
    </source>
</evidence>
<dbReference type="Pfam" id="PF13537">
    <property type="entry name" value="GATase_7"/>
    <property type="match status" value="1"/>
</dbReference>
<evidence type="ECO:0000256" key="2">
    <source>
        <dbReference type="ARBA" id="ARBA00005752"/>
    </source>
</evidence>
<proteinExistence type="inferred from homology"/>
<dbReference type="STRING" id="1742359.GCA_001439625_02806"/>
<protein>
    <recommendedName>
        <fullName evidence="3">asparagine synthase (glutamine-hydrolyzing)</fullName>
        <ecNumber evidence="3">6.3.5.4</ecNumber>
    </recommendedName>
</protein>
<keyword evidence="13" id="KW-0436">Ligase</keyword>
<feature type="binding site" evidence="10">
    <location>
        <position position="100"/>
    </location>
    <ligand>
        <name>L-glutamine</name>
        <dbReference type="ChEBI" id="CHEBI:58359"/>
    </ligand>
</feature>
<sequence length="629" mass="73280">MCGFIGYVQDQGQGDTDKQLLFQMNNLMIHRGPDEAGYYFDEYVQFGFRRLSIIDIEHGQQPLSYENERYWIIYNGEIYNYVELRKELTENGLTFITSSDTEVIIALYSLIKEKTVEKLRGMFAFVIWDKQEKILFGARDPFGIKPFFYHESEKVTFFASEKKSILAELRNDVLNECSLQHYLTYQFVPEPDTMTNGIKKLEPGYYFTKRIGSPMELNRYWKAVFQPVQKQESAFIHEIRAVLFDSVKLHMRGDVPIGSFLSGGIDSTIIASIAKEYHPNIKTFSVGFERNGFSEVDVAKGTADWLGIDNISINITPEEFMNELPNIMWHMDDPLADPACVPLYFVAKEAKKHVKVVLSGEGADELFGGYNIYHEVHSLKIFNYFPILIKKFLSAITKMLPDGMKGKSFIERGVTPIEDRYIGNAKIFSELEKCKFYKRYKKSIHFTSITSPYYKESLKYDAINRMQYIDIHTWMRGDILLKADKMTMAHSLELRVPFLDKAVFDLASQIPSSLKVAKGTTKYILRKAMAGIVPDHVLHRKKLGFPVPIRYWLKDEMYDWAKQTIRESNTDHLFIKDHLYKLLDDHCCDKVDNSRKIWTVLMFMVWYTVFIEKDYSRELETILLNEANH</sequence>
<dbReference type="InterPro" id="IPR014729">
    <property type="entry name" value="Rossmann-like_a/b/a_fold"/>
</dbReference>
<evidence type="ECO:0000256" key="7">
    <source>
        <dbReference type="ARBA" id="ARBA00022962"/>
    </source>
</evidence>
<keyword evidence="5 10" id="KW-0067">ATP-binding</keyword>
<keyword evidence="7 9" id="KW-0315">Glutamine amidotransferase</keyword>
<dbReference type="Gene3D" id="3.40.50.620">
    <property type="entry name" value="HUPs"/>
    <property type="match status" value="1"/>
</dbReference>
<organism evidence="13 14">
    <name type="scientific">Cytobacillus dafuensis</name>
    <name type="common">Bacillus dafuensis</name>
    <dbReference type="NCBI Taxonomy" id="1742359"/>
    <lineage>
        <taxon>Bacteria</taxon>
        <taxon>Bacillati</taxon>
        <taxon>Bacillota</taxon>
        <taxon>Bacilli</taxon>
        <taxon>Bacillales</taxon>
        <taxon>Bacillaceae</taxon>
        <taxon>Cytobacillus</taxon>
    </lineage>
</organism>
<feature type="site" description="Important for beta-aspartyl-AMP intermediate formation" evidence="11">
    <location>
        <position position="361"/>
    </location>
</feature>
<dbReference type="OrthoDB" id="9763290at2"/>
<feature type="domain" description="Glutamine amidotransferase type-2" evidence="12">
    <location>
        <begin position="2"/>
        <end position="212"/>
    </location>
</feature>
<accession>A0A5B8Z787</accession>
<evidence type="ECO:0000256" key="6">
    <source>
        <dbReference type="ARBA" id="ARBA00022888"/>
    </source>
</evidence>
<evidence type="ECO:0000256" key="11">
    <source>
        <dbReference type="PIRSR" id="PIRSR001589-3"/>
    </source>
</evidence>
<dbReference type="KEGG" id="bda:FSZ17_18180"/>
<evidence type="ECO:0000256" key="3">
    <source>
        <dbReference type="ARBA" id="ARBA00012737"/>
    </source>
</evidence>
<dbReference type="Pfam" id="PF00733">
    <property type="entry name" value="Asn_synthase"/>
    <property type="match status" value="1"/>
</dbReference>
<dbReference type="GO" id="GO:0004066">
    <property type="term" value="F:asparagine synthase (glutamine-hydrolyzing) activity"/>
    <property type="evidence" value="ECO:0007669"/>
    <property type="project" value="UniProtKB-EC"/>
</dbReference>
<feature type="binding site" evidence="10">
    <location>
        <begin position="359"/>
        <end position="360"/>
    </location>
    <ligand>
        <name>ATP</name>
        <dbReference type="ChEBI" id="CHEBI:30616"/>
    </ligand>
</feature>
<dbReference type="GO" id="GO:0005829">
    <property type="term" value="C:cytosol"/>
    <property type="evidence" value="ECO:0007669"/>
    <property type="project" value="TreeGrafter"/>
</dbReference>
<evidence type="ECO:0000256" key="9">
    <source>
        <dbReference type="PIRSR" id="PIRSR001589-1"/>
    </source>
</evidence>
<dbReference type="Gene3D" id="3.60.20.10">
    <property type="entry name" value="Glutamine Phosphoribosylpyrophosphate, subunit 1, domain 1"/>
    <property type="match status" value="1"/>
</dbReference>
<evidence type="ECO:0000256" key="5">
    <source>
        <dbReference type="ARBA" id="ARBA00022840"/>
    </source>
</evidence>
<reference evidence="14" key="1">
    <citation type="submission" date="2019-08" db="EMBL/GenBank/DDBJ databases">
        <authorList>
            <person name="Zheng X."/>
        </authorList>
    </citation>
    <scope>NUCLEOTIDE SEQUENCE [LARGE SCALE GENOMIC DNA]</scope>
    <source>
        <strain evidence="14">FJAT-25496</strain>
    </source>
</reference>
<dbReference type="CDD" id="cd01991">
    <property type="entry name" value="Asn_synthase_B_C"/>
    <property type="match status" value="1"/>
</dbReference>
<comment type="catalytic activity">
    <reaction evidence="8">
        <text>L-aspartate + L-glutamine + ATP + H2O = L-asparagine + L-glutamate + AMP + diphosphate + H(+)</text>
        <dbReference type="Rhea" id="RHEA:12228"/>
        <dbReference type="ChEBI" id="CHEBI:15377"/>
        <dbReference type="ChEBI" id="CHEBI:15378"/>
        <dbReference type="ChEBI" id="CHEBI:29985"/>
        <dbReference type="ChEBI" id="CHEBI:29991"/>
        <dbReference type="ChEBI" id="CHEBI:30616"/>
        <dbReference type="ChEBI" id="CHEBI:33019"/>
        <dbReference type="ChEBI" id="CHEBI:58048"/>
        <dbReference type="ChEBI" id="CHEBI:58359"/>
        <dbReference type="ChEBI" id="CHEBI:456215"/>
        <dbReference type="EC" id="6.3.5.4"/>
    </reaction>
</comment>
<dbReference type="SUPFAM" id="SSF52402">
    <property type="entry name" value="Adenine nucleotide alpha hydrolases-like"/>
    <property type="match status" value="1"/>
</dbReference>
<name>A0A5B8Z787_CYTDA</name>
<evidence type="ECO:0000259" key="12">
    <source>
        <dbReference type="PROSITE" id="PS51278"/>
    </source>
</evidence>
<dbReference type="InterPro" id="IPR001962">
    <property type="entry name" value="Asn_synthase"/>
</dbReference>
<dbReference type="InterPro" id="IPR017932">
    <property type="entry name" value="GATase_2_dom"/>
</dbReference>